<dbReference type="PANTHER" id="PTHR24104:SF25">
    <property type="entry name" value="PROTEIN LIN-41"/>
    <property type="match status" value="1"/>
</dbReference>
<accession>N1WHE6</accession>
<dbReference type="Gene3D" id="2.120.10.30">
    <property type="entry name" value="TolB, C-terminal domain"/>
    <property type="match status" value="2"/>
</dbReference>
<organism evidence="1 2">
    <name type="scientific">Leptospira weilii serovar Ranarum str. ICFT</name>
    <dbReference type="NCBI Taxonomy" id="1218598"/>
    <lineage>
        <taxon>Bacteria</taxon>
        <taxon>Pseudomonadati</taxon>
        <taxon>Spirochaetota</taxon>
        <taxon>Spirochaetia</taxon>
        <taxon>Leptospirales</taxon>
        <taxon>Leptospiraceae</taxon>
        <taxon>Leptospira</taxon>
    </lineage>
</organism>
<sequence length="502" mass="55341">MRRIDILILIVFICACNPKKEGAEDRLGILTLIGLAAVTAVNPSSGFTSARLEVVSEIQFPFYAPYSLAVDSSDNVYVSESADYTDTFGLYLYNYNRYPADPGNIGNRIRKFDSSGNYLGWIGMGGNDGTSRFHGANEPDVVLNGIEPGRFQKIRGMKFDSEGTLYVIDQNRIHRFAPNTQTFSGWAGHTCKTAACQNAQTLYTQKIAQENQITVDCEASLDWTKTDDQIEADLQNCLDASNMSTVNNERAAARDGIIANVSSGWNLNEPFNSWGLYSSTRLDSIDNASGLAIRNGQLWIGYYRHSYDIFYIAGTWGSDVQPSTRINAFDTNTGGNIGWLGGATRNGQTQKGFFQAPSLATGTRPLGTSYHTNSPGLFNAPRSLVWHNDLLYVADNTSDPVVSVFTSQGDLVKSQYHDSGAKPFAITVAPNGIIFTSNMYTGEIELFDPNFRKIGGWQAESPSDPNRWYPIAAADFAWDSKGFLYISTTTKNKVYKMRLIAE</sequence>
<gene>
    <name evidence="1" type="ORF">LEP1GSC060_0415</name>
</gene>
<reference evidence="1" key="1">
    <citation type="submission" date="2013-03" db="EMBL/GenBank/DDBJ databases">
        <authorList>
            <person name="Harkins D.M."/>
            <person name="Durkin A.S."/>
            <person name="Brinkac L.M."/>
            <person name="Haft D.H."/>
            <person name="Selengut J.D."/>
            <person name="Sanka R."/>
            <person name="DePew J."/>
            <person name="Purushe J."/>
            <person name="Hartskeerl R.A."/>
            <person name="Ahmed A."/>
            <person name="van der Linden H."/>
            <person name="Goris M.G.A."/>
            <person name="Vinetz J.M."/>
            <person name="Sutton G.G."/>
            <person name="Nierman W.C."/>
            <person name="Fouts D.E."/>
        </authorList>
    </citation>
    <scope>NUCLEOTIDE SEQUENCE [LARGE SCALE GENOMIC DNA]</scope>
    <source>
        <strain evidence="1">ICFT</strain>
    </source>
</reference>
<dbReference type="Proteomes" id="UP000012313">
    <property type="component" value="Unassembled WGS sequence"/>
</dbReference>
<dbReference type="AlphaFoldDB" id="N1WHE6"/>
<dbReference type="STRING" id="1218598.LEP1GSC060_0415"/>
<dbReference type="PANTHER" id="PTHR24104">
    <property type="entry name" value="E3 UBIQUITIN-PROTEIN LIGASE NHLRC1-RELATED"/>
    <property type="match status" value="1"/>
</dbReference>
<evidence type="ECO:0000313" key="2">
    <source>
        <dbReference type="Proteomes" id="UP000012313"/>
    </source>
</evidence>
<evidence type="ECO:0000313" key="1">
    <source>
        <dbReference type="EMBL" id="EMY76539.1"/>
    </source>
</evidence>
<dbReference type="InterPro" id="IPR050952">
    <property type="entry name" value="TRIM-NHL_E3_ligases"/>
</dbReference>
<dbReference type="GO" id="GO:0008270">
    <property type="term" value="F:zinc ion binding"/>
    <property type="evidence" value="ECO:0007669"/>
    <property type="project" value="UniProtKB-KW"/>
</dbReference>
<comment type="caution">
    <text evidence="1">The sequence shown here is derived from an EMBL/GenBank/DDBJ whole genome shotgun (WGS) entry which is preliminary data.</text>
</comment>
<name>N1WHE6_9LEPT</name>
<dbReference type="SUPFAM" id="SSF101898">
    <property type="entry name" value="NHL repeat"/>
    <property type="match status" value="1"/>
</dbReference>
<dbReference type="EMBL" id="AOHC02000047">
    <property type="protein sequence ID" value="EMY76539.1"/>
    <property type="molecule type" value="Genomic_DNA"/>
</dbReference>
<dbReference type="InterPro" id="IPR011042">
    <property type="entry name" value="6-blade_b-propeller_TolB-like"/>
</dbReference>
<keyword evidence="2" id="KW-1185">Reference proteome</keyword>
<protein>
    <recommendedName>
        <fullName evidence="3">Lipoprotein</fullName>
    </recommendedName>
</protein>
<evidence type="ECO:0008006" key="3">
    <source>
        <dbReference type="Google" id="ProtNLM"/>
    </source>
</evidence>
<proteinExistence type="predicted"/>
<dbReference type="PROSITE" id="PS51257">
    <property type="entry name" value="PROKAR_LIPOPROTEIN"/>
    <property type="match status" value="1"/>
</dbReference>